<dbReference type="Pfam" id="PF19864">
    <property type="entry name" value="Radical_SAM_N2"/>
    <property type="match status" value="1"/>
</dbReference>
<dbReference type="InterPro" id="IPR007197">
    <property type="entry name" value="rSAM"/>
</dbReference>
<dbReference type="CDD" id="cd01335">
    <property type="entry name" value="Radical_SAM"/>
    <property type="match status" value="1"/>
</dbReference>
<dbReference type="InterPro" id="IPR006638">
    <property type="entry name" value="Elp3/MiaA/NifB-like_rSAM"/>
</dbReference>
<keyword evidence="2" id="KW-0934">Plastid</keyword>
<accession>A0A5K7VV18</accession>
<dbReference type="GO" id="GO:0051536">
    <property type="term" value="F:iron-sulfur cluster binding"/>
    <property type="evidence" value="ECO:0007669"/>
    <property type="project" value="InterPro"/>
</dbReference>
<dbReference type="InterPro" id="IPR023404">
    <property type="entry name" value="rSAM_horseshoe"/>
</dbReference>
<evidence type="ECO:0000313" key="2">
    <source>
        <dbReference type="EMBL" id="BBL86155.1"/>
    </source>
</evidence>
<evidence type="ECO:0000313" key="3">
    <source>
        <dbReference type="Proteomes" id="UP000503178"/>
    </source>
</evidence>
<feature type="domain" description="Radical SAM core" evidence="1">
    <location>
        <begin position="222"/>
        <end position="443"/>
    </location>
</feature>
<gene>
    <name evidence="2" type="primary">MYN1_Chr_338</name>
    <name evidence="2" type="ORF">PMYN1_Chma346</name>
</gene>
<proteinExistence type="predicted"/>
<sequence>MPSYLFSNLDQETLLFEPASIDANALNIVLAFPSTYSVGITSLGYQIVWATLAQRRDVNVKRLFTDQQERICEQIDLFGLSLSWELDGPVLLDLLEQQRIPFWSDQRGENDPIVFGGGPVLTANPEPLAPFFDVILLGDGELLIPSFIDQVQIYRNSSRAERIRALAQVPGIYIPALYKVSYCQEGNLHSVKPIDVNIPRSITKQTWKGNTLSHSMVITPQAAWPSIHMVEVVRSCPELCRFCLASYLALPFRTASLEDGLIPAVEKGLKFTRRLGLLGASITQHPQFIDLLDWLDQDQFNNIRLSISSVRTSTVTPKLSRILSKRGSKSITIAIESGSEKIRNVINKKLTQEEIFAAASCAKQSGLNSLKFYAMVGLPTETEEDINATGELLLKIKETTPGLRLTLGVSSFVPKAHTPFQWQGVRPEAEKHLKLLGKKIMPKGIEFRAESYGWSLVQAILSRGDRRIAPVIVAVRSFSNSLGGWKRAYKSVQNRQLDVGSGNLSCPPLPPWEEIIHQNWDIKKVLPWSHIKGPLPEPTLASHLREAMQSSLTCYGINSKMNN</sequence>
<dbReference type="PANTHER" id="PTHR42731">
    <property type="entry name" value="SLL1084 PROTEIN"/>
    <property type="match status" value="1"/>
</dbReference>
<keyword evidence="3" id="KW-1185">Reference proteome</keyword>
<organism evidence="2 3">
    <name type="scientific">Paulinella micropora</name>
    <dbReference type="NCBI Taxonomy" id="1928728"/>
    <lineage>
        <taxon>Eukaryota</taxon>
        <taxon>Sar</taxon>
        <taxon>Rhizaria</taxon>
        <taxon>Cercozoa</taxon>
        <taxon>Imbricatea</taxon>
        <taxon>Silicofilosea</taxon>
        <taxon>Euglyphida</taxon>
        <taxon>Paulinellidae</taxon>
        <taxon>Paulinella</taxon>
    </lineage>
</organism>
<dbReference type="Gene3D" id="3.80.30.20">
    <property type="entry name" value="tm_1862 like domain"/>
    <property type="match status" value="1"/>
</dbReference>
<dbReference type="PANTHER" id="PTHR42731:SF1">
    <property type="entry name" value="RADICAL SAM DOMAIN PROTEIN"/>
    <property type="match status" value="1"/>
</dbReference>
<dbReference type="Pfam" id="PF04055">
    <property type="entry name" value="Radical_SAM"/>
    <property type="match status" value="1"/>
</dbReference>
<geneLocation type="organellar chromatophore" evidence="2"/>
<dbReference type="InterPro" id="IPR058240">
    <property type="entry name" value="rSAM_sf"/>
</dbReference>
<dbReference type="EMBL" id="LC490351">
    <property type="protein sequence ID" value="BBL86155.1"/>
    <property type="molecule type" value="Genomic_DNA"/>
</dbReference>
<name>A0A5K7VV18_9EUKA</name>
<dbReference type="PROSITE" id="PS51918">
    <property type="entry name" value="RADICAL_SAM"/>
    <property type="match status" value="1"/>
</dbReference>
<dbReference type="SUPFAM" id="SSF102114">
    <property type="entry name" value="Radical SAM enzymes"/>
    <property type="match status" value="1"/>
</dbReference>
<dbReference type="Proteomes" id="UP000503178">
    <property type="component" value="Chromatophore Pltd"/>
</dbReference>
<dbReference type="InterPro" id="IPR045784">
    <property type="entry name" value="Radical_SAM_N2"/>
</dbReference>
<dbReference type="SFLD" id="SFLDG01082">
    <property type="entry name" value="B12-binding_domain_containing"/>
    <property type="match status" value="1"/>
</dbReference>
<dbReference type="SFLD" id="SFLDS00029">
    <property type="entry name" value="Radical_SAM"/>
    <property type="match status" value="1"/>
</dbReference>
<dbReference type="GO" id="GO:0003824">
    <property type="term" value="F:catalytic activity"/>
    <property type="evidence" value="ECO:0007669"/>
    <property type="project" value="InterPro"/>
</dbReference>
<dbReference type="AlphaFoldDB" id="A0A5K7VV18"/>
<reference evidence="2 3" key="1">
    <citation type="submission" date="2019-06" db="EMBL/GenBank/DDBJ databases">
        <title>A hidden player of endosymbiotic evolution: DNA virus triggered massive gene transfer.</title>
        <authorList>
            <person name="Matsuo M."/>
            <person name="Katahata A."/>
            <person name="Tachikawa M."/>
            <person name="Minakuchi Y."/>
            <person name="Noguchi H."/>
            <person name="Toyoda A."/>
            <person name="Fujiyama A."/>
            <person name="Suzuki Y."/>
            <person name="Satoh S."/>
            <person name="Nakayama T."/>
            <person name="Kamikawa R."/>
            <person name="Nomura M."/>
            <person name="Inagaki Y."/>
            <person name="Ishida K."/>
            <person name="Obokata J."/>
        </authorList>
    </citation>
    <scope>NUCLEOTIDE SEQUENCE [LARGE SCALE GENOMIC DNA]</scope>
    <source>
        <strain evidence="2 3">MYN1</strain>
    </source>
</reference>
<evidence type="ECO:0000259" key="1">
    <source>
        <dbReference type="PROSITE" id="PS51918"/>
    </source>
</evidence>
<dbReference type="SMART" id="SM00729">
    <property type="entry name" value="Elp3"/>
    <property type="match status" value="1"/>
</dbReference>
<protein>
    <submittedName>
        <fullName evidence="2">Fe-S oxidoreductase</fullName>
    </submittedName>
</protein>